<dbReference type="Proteomes" id="UP000199062">
    <property type="component" value="Unassembled WGS sequence"/>
</dbReference>
<proteinExistence type="predicted"/>
<sequence length="145" mass="15826">MGRSVSRRQILSAVSLTGLGGLSGCRQLSGTRTELAGVQLVNPYYGTERIDVRIEQADEIVTEETLPVVQEEGAETLPCSWKGDGEEPVVEARLAGDGDWQRLDLAETDEEKAFLLGIVRPESGVSFVVYGEDDDFFVDTCAQEE</sequence>
<gene>
    <name evidence="1" type="ORF">SAMN05216559_2524</name>
</gene>
<dbReference type="STRING" id="767519.SAMN05216559_2524"/>
<accession>A0A1I6LDP4</accession>
<evidence type="ECO:0000313" key="1">
    <source>
        <dbReference type="EMBL" id="SFS01642.1"/>
    </source>
</evidence>
<dbReference type="PROSITE" id="PS51257">
    <property type="entry name" value="PROKAR_LIPOPROTEIN"/>
    <property type="match status" value="1"/>
</dbReference>
<dbReference type="EMBL" id="FOZK01000002">
    <property type="protein sequence ID" value="SFS01642.1"/>
    <property type="molecule type" value="Genomic_DNA"/>
</dbReference>
<dbReference type="AlphaFoldDB" id="A0A1I6LDP4"/>
<protein>
    <submittedName>
        <fullName evidence="1">Uncharacterized protein</fullName>
    </submittedName>
</protein>
<keyword evidence="2" id="KW-1185">Reference proteome</keyword>
<name>A0A1I6LDP4_9EURY</name>
<reference evidence="1 2" key="1">
    <citation type="submission" date="2016-10" db="EMBL/GenBank/DDBJ databases">
        <authorList>
            <person name="de Groot N.N."/>
        </authorList>
    </citation>
    <scope>NUCLEOTIDE SEQUENCE [LARGE SCALE GENOMIC DNA]</scope>
    <source>
        <strain evidence="1 2">CGMCC 1.10457</strain>
    </source>
</reference>
<evidence type="ECO:0000313" key="2">
    <source>
        <dbReference type="Proteomes" id="UP000199062"/>
    </source>
</evidence>
<organism evidence="1 2">
    <name type="scientific">Halomicrobium zhouii</name>
    <dbReference type="NCBI Taxonomy" id="767519"/>
    <lineage>
        <taxon>Archaea</taxon>
        <taxon>Methanobacteriati</taxon>
        <taxon>Methanobacteriota</taxon>
        <taxon>Stenosarchaea group</taxon>
        <taxon>Halobacteria</taxon>
        <taxon>Halobacteriales</taxon>
        <taxon>Haloarculaceae</taxon>
        <taxon>Halomicrobium</taxon>
    </lineage>
</organism>